<sequence length="109" mass="11997">MVGLCVRHQLLEEKLPLMSWQQAASWPALLALTLDSSESVSAGLTEIVSGILKQTKVVMEELLPMINKIDSSAVDIKDQINHKRDLVIEQAWSRPETAPMLVESGETGT</sequence>
<evidence type="ECO:0000313" key="2">
    <source>
        <dbReference type="Proteomes" id="UP000886520"/>
    </source>
</evidence>
<dbReference type="EMBL" id="JABFUD020000017">
    <property type="protein sequence ID" value="KAI5067196.1"/>
    <property type="molecule type" value="Genomic_DNA"/>
</dbReference>
<reference evidence="1" key="1">
    <citation type="submission" date="2021-01" db="EMBL/GenBank/DDBJ databases">
        <title>Adiantum capillus-veneris genome.</title>
        <authorList>
            <person name="Fang Y."/>
            <person name="Liao Q."/>
        </authorList>
    </citation>
    <scope>NUCLEOTIDE SEQUENCE</scope>
    <source>
        <strain evidence="1">H3</strain>
        <tissue evidence="1">Leaf</tissue>
    </source>
</reference>
<gene>
    <name evidence="1" type="ORF">GOP47_0017724</name>
</gene>
<dbReference type="Proteomes" id="UP000886520">
    <property type="component" value="Chromosome 17"/>
</dbReference>
<evidence type="ECO:0000313" key="1">
    <source>
        <dbReference type="EMBL" id="KAI5067196.1"/>
    </source>
</evidence>
<name>A0A9D4ZC25_ADICA</name>
<comment type="caution">
    <text evidence="1">The sequence shown here is derived from an EMBL/GenBank/DDBJ whole genome shotgun (WGS) entry which is preliminary data.</text>
</comment>
<dbReference type="AlphaFoldDB" id="A0A9D4ZC25"/>
<dbReference type="OrthoDB" id="778453at2759"/>
<protein>
    <submittedName>
        <fullName evidence="1">Uncharacterized protein</fullName>
    </submittedName>
</protein>
<organism evidence="1 2">
    <name type="scientific">Adiantum capillus-veneris</name>
    <name type="common">Maidenhair fern</name>
    <dbReference type="NCBI Taxonomy" id="13818"/>
    <lineage>
        <taxon>Eukaryota</taxon>
        <taxon>Viridiplantae</taxon>
        <taxon>Streptophyta</taxon>
        <taxon>Embryophyta</taxon>
        <taxon>Tracheophyta</taxon>
        <taxon>Polypodiopsida</taxon>
        <taxon>Polypodiidae</taxon>
        <taxon>Polypodiales</taxon>
        <taxon>Pteridineae</taxon>
        <taxon>Pteridaceae</taxon>
        <taxon>Vittarioideae</taxon>
        <taxon>Adiantum</taxon>
    </lineage>
</organism>
<proteinExistence type="predicted"/>
<keyword evidence="2" id="KW-1185">Reference proteome</keyword>
<accession>A0A9D4ZC25</accession>